<dbReference type="GO" id="GO:0004519">
    <property type="term" value="F:endonuclease activity"/>
    <property type="evidence" value="ECO:0007669"/>
    <property type="project" value="UniProtKB-KW"/>
</dbReference>
<keyword evidence="3" id="KW-0540">Nuclease</keyword>
<organism evidence="3 4">
    <name type="scientific">Staphylococcus delphini</name>
    <dbReference type="NCBI Taxonomy" id="53344"/>
    <lineage>
        <taxon>Bacteria</taxon>
        <taxon>Bacillati</taxon>
        <taxon>Bacillota</taxon>
        <taxon>Bacilli</taxon>
        <taxon>Bacillales</taxon>
        <taxon>Staphylococcaceae</taxon>
        <taxon>Staphylococcus</taxon>
        <taxon>Staphylococcus intermedius group</taxon>
    </lineage>
</organism>
<accession>A0A2A4GZR9</accession>
<feature type="signal peptide" evidence="1">
    <location>
        <begin position="1"/>
        <end position="28"/>
    </location>
</feature>
<dbReference type="PANTHER" id="PTHR42834:SF1">
    <property type="entry name" value="ENDONUCLEASE_EXONUCLEASE_PHOSPHATASE FAMILY PROTEIN (AFU_ORTHOLOGUE AFUA_3G09210)"/>
    <property type="match status" value="1"/>
</dbReference>
<evidence type="ECO:0000313" key="3">
    <source>
        <dbReference type="EMBL" id="PCF56422.1"/>
    </source>
</evidence>
<dbReference type="CDD" id="cd04486">
    <property type="entry name" value="YhcR_OBF_like"/>
    <property type="match status" value="1"/>
</dbReference>
<keyword evidence="1" id="KW-0732">Signal</keyword>
<dbReference type="Pfam" id="PF19580">
    <property type="entry name" value="Exo_endo_phos_3"/>
    <property type="match status" value="1"/>
</dbReference>
<dbReference type="AlphaFoldDB" id="A0A2A4GZR9"/>
<dbReference type="PANTHER" id="PTHR42834">
    <property type="entry name" value="ENDONUCLEASE/EXONUCLEASE/PHOSPHATASE FAMILY PROTEIN (AFU_ORTHOLOGUE AFUA_3G09210)"/>
    <property type="match status" value="1"/>
</dbReference>
<dbReference type="EMBL" id="MWUU01000003">
    <property type="protein sequence ID" value="PCF56422.1"/>
    <property type="molecule type" value="Genomic_DNA"/>
</dbReference>
<proteinExistence type="predicted"/>
<dbReference type="RefSeq" id="WP_096590855.1">
    <property type="nucleotide sequence ID" value="NZ_MWUU01000003.1"/>
</dbReference>
<feature type="domain" description="Endonuclease/exonuclease/phosphatase" evidence="2">
    <location>
        <begin position="444"/>
        <end position="586"/>
    </location>
</feature>
<dbReference type="InterPro" id="IPR036691">
    <property type="entry name" value="Endo/exonu/phosph_ase_sf"/>
</dbReference>
<gene>
    <name evidence="3" type="ORF">B5C08_02950</name>
</gene>
<keyword evidence="3" id="KW-0378">Hydrolase</keyword>
<protein>
    <submittedName>
        <fullName evidence="3">Endonuclease</fullName>
    </submittedName>
</protein>
<keyword evidence="3" id="KW-0255">Endonuclease</keyword>
<dbReference type="SUPFAM" id="SSF56219">
    <property type="entry name" value="DNase I-like"/>
    <property type="match status" value="1"/>
</dbReference>
<dbReference type="Proteomes" id="UP000218335">
    <property type="component" value="Unassembled WGS sequence"/>
</dbReference>
<dbReference type="InterPro" id="IPR005135">
    <property type="entry name" value="Endo/exonuclease/phosphatase"/>
</dbReference>
<evidence type="ECO:0000259" key="2">
    <source>
        <dbReference type="Pfam" id="PF19580"/>
    </source>
</evidence>
<reference evidence="3 4" key="1">
    <citation type="journal article" date="2017" name="PLoS ONE">
        <title>Development of a real-time PCR for detection of Staphylococcus pseudintermedius using a novel automated comparison of whole-genome sequences.</title>
        <authorList>
            <person name="Verstappen K.M."/>
            <person name="Huijbregts L."/>
            <person name="Spaninks M."/>
            <person name="Wagenaar J.A."/>
            <person name="Fluit A.C."/>
            <person name="Duim B."/>
        </authorList>
    </citation>
    <scope>NUCLEOTIDE SEQUENCE [LARGE SCALE GENOMIC DNA]</scope>
    <source>
        <strain evidence="3 4">215070706401-1</strain>
    </source>
</reference>
<comment type="caution">
    <text evidence="3">The sequence shown here is derived from an EMBL/GenBank/DDBJ whole genome shotgun (WGS) entry which is preliminary data.</text>
</comment>
<feature type="chain" id="PRO_5012133085" evidence="1">
    <location>
        <begin position="29"/>
        <end position="623"/>
    </location>
</feature>
<dbReference type="Gene3D" id="3.60.10.10">
    <property type="entry name" value="Endonuclease/exonuclease/phosphatase"/>
    <property type="match status" value="1"/>
</dbReference>
<evidence type="ECO:0000256" key="1">
    <source>
        <dbReference type="SAM" id="SignalP"/>
    </source>
</evidence>
<sequence>MKSKLITSTLVLGLLTTGSIFHDSAAQAETASPTLIHGIQGASHTSPLKDQRVEKVPGIVTYIYKANNYYYFHLQTPDAQKDNNPATSEGIIVFAGKEKPNVKVGDLIHVSGTVREYAIEGYAEKQQTDLPLTEIDARPNQAGQITVQKTHQPLPQPVKIKKIPQQIASPQHFSVFKPDTYAIDFWEALEGMRVEFGDVRSVGPQDHGEVFTVLNQNRRETKNGGVLLKPDNANGQRIAFKMNDDSKRAQDFNIVTGDRFKGPLIGYVNYSFQNYKVNIDLKEMEQAYVQGKAQPKGTTLKPSENKLTVASYNLENFSNDVKSSSDDKAQKLANGIVSHMKQPDIVGVTEVQDNNGPGKGSGDASASYERLIQAIKDAGGPTYRYVNIDPENNVDGGQPDANIRVGFLYNPERVTFNDHIPTGDATTSVGYENNQLTRNPGRIAPQDPAFEDVRKSLVAQFDFKGQQVIAIANHWKSKRGDDGLFGSHQPVQLTSEPQRVEIAHRIGEFTAQVQQQNPNAAIISVGDYNDFQWSKPLKTFESYGLTNKVNDVPKNKRYSYVYQGNTQTLDHILVSEHLKRQTKLDMIHVNSDFTEMAGRASDHDPLLAQIDFTKQIKKQKKQK</sequence>
<evidence type="ECO:0000313" key="4">
    <source>
        <dbReference type="Proteomes" id="UP000218335"/>
    </source>
</evidence>
<name>A0A2A4GZR9_9STAP</name>